<dbReference type="EMBL" id="BPVZ01000190">
    <property type="protein sequence ID" value="GKV45130.1"/>
    <property type="molecule type" value="Genomic_DNA"/>
</dbReference>
<protein>
    <recommendedName>
        <fullName evidence="3">UVR domain-containing protein</fullName>
    </recommendedName>
</protein>
<sequence>MLAPIYVNKQIVLANAVRIGRVHDRKPTYNVFLDRYCPQFLHIVSPYHVSYSSLTVGCIFSSAADGPDLLSRELELVRNIDLAVKEERYDDAAMWRDKLMKLRNSQDDH</sequence>
<evidence type="ECO:0000313" key="1">
    <source>
        <dbReference type="EMBL" id="GKV45130.1"/>
    </source>
</evidence>
<dbReference type="AlphaFoldDB" id="A0AAV5M5Q6"/>
<keyword evidence="2" id="KW-1185">Reference proteome</keyword>
<dbReference type="GO" id="GO:0005634">
    <property type="term" value="C:nucleus"/>
    <property type="evidence" value="ECO:0007669"/>
    <property type="project" value="TreeGrafter"/>
</dbReference>
<reference evidence="1 2" key="1">
    <citation type="journal article" date="2021" name="Commun. Biol.">
        <title>The genome of Shorea leprosula (Dipterocarpaceae) highlights the ecological relevance of drought in aseasonal tropical rainforests.</title>
        <authorList>
            <person name="Ng K.K.S."/>
            <person name="Kobayashi M.J."/>
            <person name="Fawcett J.A."/>
            <person name="Hatakeyama M."/>
            <person name="Paape T."/>
            <person name="Ng C.H."/>
            <person name="Ang C.C."/>
            <person name="Tnah L.H."/>
            <person name="Lee C.T."/>
            <person name="Nishiyama T."/>
            <person name="Sese J."/>
            <person name="O'Brien M.J."/>
            <person name="Copetti D."/>
            <person name="Mohd Noor M.I."/>
            <person name="Ong R.C."/>
            <person name="Putra M."/>
            <person name="Sireger I.Z."/>
            <person name="Indrioko S."/>
            <person name="Kosugi Y."/>
            <person name="Izuno A."/>
            <person name="Isagi Y."/>
            <person name="Lee S.L."/>
            <person name="Shimizu K.K."/>
        </authorList>
    </citation>
    <scope>NUCLEOTIDE SEQUENCE [LARGE SCALE GENOMIC DNA]</scope>
    <source>
        <strain evidence="1">214</strain>
    </source>
</reference>
<evidence type="ECO:0000313" key="2">
    <source>
        <dbReference type="Proteomes" id="UP001054252"/>
    </source>
</evidence>
<proteinExistence type="predicted"/>
<dbReference type="GO" id="GO:0016567">
    <property type="term" value="P:protein ubiquitination"/>
    <property type="evidence" value="ECO:0007669"/>
    <property type="project" value="TreeGrafter"/>
</dbReference>
<dbReference type="GO" id="GO:0030891">
    <property type="term" value="C:VCB complex"/>
    <property type="evidence" value="ECO:0007669"/>
    <property type="project" value="TreeGrafter"/>
</dbReference>
<dbReference type="Proteomes" id="UP001054252">
    <property type="component" value="Unassembled WGS sequence"/>
</dbReference>
<name>A0AAV5M5Q6_9ROSI</name>
<evidence type="ECO:0008006" key="3">
    <source>
        <dbReference type="Google" id="ProtNLM"/>
    </source>
</evidence>
<dbReference type="PANTHER" id="PTHR15160:SF1">
    <property type="entry name" value="VON HIPPEL-LINDAU DISEASE TUMOR SUPPRESSOR"/>
    <property type="match status" value="1"/>
</dbReference>
<accession>A0AAV5M5Q6</accession>
<dbReference type="PANTHER" id="PTHR15160">
    <property type="entry name" value="VON HIPPEL-LINDAU PROTEIN"/>
    <property type="match status" value="1"/>
</dbReference>
<organism evidence="1 2">
    <name type="scientific">Rubroshorea leprosula</name>
    <dbReference type="NCBI Taxonomy" id="152421"/>
    <lineage>
        <taxon>Eukaryota</taxon>
        <taxon>Viridiplantae</taxon>
        <taxon>Streptophyta</taxon>
        <taxon>Embryophyta</taxon>
        <taxon>Tracheophyta</taxon>
        <taxon>Spermatophyta</taxon>
        <taxon>Magnoliopsida</taxon>
        <taxon>eudicotyledons</taxon>
        <taxon>Gunneridae</taxon>
        <taxon>Pentapetalae</taxon>
        <taxon>rosids</taxon>
        <taxon>malvids</taxon>
        <taxon>Malvales</taxon>
        <taxon>Dipterocarpaceae</taxon>
        <taxon>Rubroshorea</taxon>
    </lineage>
</organism>
<gene>
    <name evidence="1" type="ORF">SLEP1_g52246</name>
</gene>
<comment type="caution">
    <text evidence="1">The sequence shown here is derived from an EMBL/GenBank/DDBJ whole genome shotgun (WGS) entry which is preliminary data.</text>
</comment>